<name>A0ABS4SF62_9PROT</name>
<evidence type="ECO:0000313" key="1">
    <source>
        <dbReference type="EMBL" id="MBP2291050.1"/>
    </source>
</evidence>
<comment type="caution">
    <text evidence="1">The sequence shown here is derived from an EMBL/GenBank/DDBJ whole genome shotgun (WGS) entry which is preliminary data.</text>
</comment>
<keyword evidence="2" id="KW-1185">Reference proteome</keyword>
<proteinExistence type="predicted"/>
<reference evidence="1 2" key="1">
    <citation type="submission" date="2021-03" db="EMBL/GenBank/DDBJ databases">
        <title>Genomic Encyclopedia of Type Strains, Phase III (KMG-III): the genomes of soil and plant-associated and newly described type strains.</title>
        <authorList>
            <person name="Whitman W."/>
        </authorList>
    </citation>
    <scope>NUCLEOTIDE SEQUENCE [LARGE SCALE GENOMIC DNA]</scope>
    <source>
        <strain evidence="1 2">IMMIB AFH-6</strain>
    </source>
</reference>
<dbReference type="RefSeq" id="WP_209764285.1">
    <property type="nucleotide sequence ID" value="NZ_JAGINP010000002.1"/>
</dbReference>
<dbReference type="EMBL" id="JAGINP010000002">
    <property type="protein sequence ID" value="MBP2291050.1"/>
    <property type="molecule type" value="Genomic_DNA"/>
</dbReference>
<accession>A0ABS4SF62</accession>
<gene>
    <name evidence="1" type="ORF">J2851_000792</name>
</gene>
<sequence length="248" mass="27133">MSGYADIAQHAVTSMTTVTAADLAAASFSAMRAAQPAVLAYWYDGASTVTVRQFLDEISDTVGAYWGWNEARQLEVARYVGAAATPDITFTDRDLVRIRPLPVARRLKTFRVGYRRFWTVFGEQDMADDVLGADREAFKAQYRWTDPQTDATAAAAALLASEEELQSLFDDVTDATAERARRLALFAPKSRAFEISVELRPGLVAGQTARVISSRFGLTAGMNFVVMECEADARTDTHTLVLLGTVNG</sequence>
<organism evidence="1 2">
    <name type="scientific">Azospirillum rugosum</name>
    <dbReference type="NCBI Taxonomy" id="416170"/>
    <lineage>
        <taxon>Bacteria</taxon>
        <taxon>Pseudomonadati</taxon>
        <taxon>Pseudomonadota</taxon>
        <taxon>Alphaproteobacteria</taxon>
        <taxon>Rhodospirillales</taxon>
        <taxon>Azospirillaceae</taxon>
        <taxon>Azospirillum</taxon>
    </lineage>
</organism>
<protein>
    <submittedName>
        <fullName evidence="1">Uncharacterized protein</fullName>
    </submittedName>
</protein>
<evidence type="ECO:0000313" key="2">
    <source>
        <dbReference type="Proteomes" id="UP000781958"/>
    </source>
</evidence>
<dbReference type="Proteomes" id="UP000781958">
    <property type="component" value="Unassembled WGS sequence"/>
</dbReference>